<name>A0ACC4BLK4_POPAL</name>
<sequence length="82" mass="9338">MSLHLYSHGKYDSIQHVDSGLALGCRLPEGSRARFGDSDEKPKLEPLEQVKQQQRVYEKPKPCSAFRSSGGRGNRRFRIEYG</sequence>
<dbReference type="EMBL" id="RCHU02000010">
    <property type="protein sequence ID" value="KAL3579478.1"/>
    <property type="molecule type" value="Genomic_DNA"/>
</dbReference>
<keyword evidence="2" id="KW-1185">Reference proteome</keyword>
<dbReference type="Proteomes" id="UP000309997">
    <property type="component" value="Unassembled WGS sequence"/>
</dbReference>
<reference evidence="1 2" key="1">
    <citation type="journal article" date="2024" name="Plant Biotechnol. J.">
        <title>Genome and CRISPR/Cas9 system of a widespread forest tree (Populus alba) in the world.</title>
        <authorList>
            <person name="Liu Y.J."/>
            <person name="Jiang P.F."/>
            <person name="Han X.M."/>
            <person name="Li X.Y."/>
            <person name="Wang H.M."/>
            <person name="Wang Y.J."/>
            <person name="Wang X.X."/>
            <person name="Zeng Q.Y."/>
        </authorList>
    </citation>
    <scope>NUCLEOTIDE SEQUENCE [LARGE SCALE GENOMIC DNA]</scope>
    <source>
        <strain evidence="2">cv. PAL-ZL1</strain>
    </source>
</reference>
<gene>
    <name evidence="1" type="ORF">D5086_020982</name>
</gene>
<comment type="caution">
    <text evidence="1">The sequence shown here is derived from an EMBL/GenBank/DDBJ whole genome shotgun (WGS) entry which is preliminary data.</text>
</comment>
<accession>A0ACC4BLK4</accession>
<protein>
    <submittedName>
        <fullName evidence="1">Uncharacterized protein</fullName>
    </submittedName>
</protein>
<evidence type="ECO:0000313" key="2">
    <source>
        <dbReference type="Proteomes" id="UP000309997"/>
    </source>
</evidence>
<proteinExistence type="predicted"/>
<organism evidence="1 2">
    <name type="scientific">Populus alba</name>
    <name type="common">White poplar</name>
    <dbReference type="NCBI Taxonomy" id="43335"/>
    <lineage>
        <taxon>Eukaryota</taxon>
        <taxon>Viridiplantae</taxon>
        <taxon>Streptophyta</taxon>
        <taxon>Embryophyta</taxon>
        <taxon>Tracheophyta</taxon>
        <taxon>Spermatophyta</taxon>
        <taxon>Magnoliopsida</taxon>
        <taxon>eudicotyledons</taxon>
        <taxon>Gunneridae</taxon>
        <taxon>Pentapetalae</taxon>
        <taxon>rosids</taxon>
        <taxon>fabids</taxon>
        <taxon>Malpighiales</taxon>
        <taxon>Salicaceae</taxon>
        <taxon>Saliceae</taxon>
        <taxon>Populus</taxon>
    </lineage>
</organism>
<evidence type="ECO:0000313" key="1">
    <source>
        <dbReference type="EMBL" id="KAL3579478.1"/>
    </source>
</evidence>